<dbReference type="PANTHER" id="PTHR13479">
    <property type="entry name" value="30S RIBOSOMAL PROTEIN S18"/>
    <property type="match status" value="1"/>
</dbReference>
<evidence type="ECO:0000256" key="1">
    <source>
        <dbReference type="ARBA" id="ARBA00005589"/>
    </source>
</evidence>
<protein>
    <recommendedName>
        <fullName evidence="4 5">Small ribosomal subunit protein bS18</fullName>
    </recommendedName>
</protein>
<dbReference type="RefSeq" id="WP_183251369.1">
    <property type="nucleotide sequence ID" value="NZ_BAAAFF010000003.1"/>
</dbReference>
<dbReference type="PRINTS" id="PR00974">
    <property type="entry name" value="RIBOSOMALS18"/>
</dbReference>
<evidence type="ECO:0000256" key="3">
    <source>
        <dbReference type="ARBA" id="ARBA00023274"/>
    </source>
</evidence>
<gene>
    <name evidence="5" type="primary">rpsR</name>
    <name evidence="8" type="ORF">HNQ67_000126</name>
</gene>
<evidence type="ECO:0000256" key="6">
    <source>
        <dbReference type="RuleBase" id="RU003910"/>
    </source>
</evidence>
<evidence type="ECO:0000256" key="5">
    <source>
        <dbReference type="HAMAP-Rule" id="MF_00270"/>
    </source>
</evidence>
<comment type="similarity">
    <text evidence="1 5 6">Belongs to the bacterial ribosomal protein bS18 family.</text>
</comment>
<dbReference type="HAMAP" id="MF_00270">
    <property type="entry name" value="Ribosomal_bS18"/>
    <property type="match status" value="1"/>
</dbReference>
<keyword evidence="9" id="KW-1185">Reference proteome</keyword>
<dbReference type="Pfam" id="PF01084">
    <property type="entry name" value="Ribosomal_S18"/>
    <property type="match status" value="1"/>
</dbReference>
<evidence type="ECO:0000256" key="4">
    <source>
        <dbReference type="ARBA" id="ARBA00035141"/>
    </source>
</evidence>
<dbReference type="GO" id="GO:0003735">
    <property type="term" value="F:structural constituent of ribosome"/>
    <property type="evidence" value="ECO:0007669"/>
    <property type="project" value="InterPro"/>
</dbReference>
<feature type="region of interest" description="Disordered" evidence="7">
    <location>
        <begin position="1"/>
        <end position="24"/>
    </location>
</feature>
<keyword evidence="2 5" id="KW-0689">Ribosomal protein</keyword>
<keyword evidence="5" id="KW-0699">rRNA-binding</keyword>
<comment type="function">
    <text evidence="5">Binds as a heterodimer with protein bS6 to the central domain of the 16S rRNA, where it helps stabilize the platform of the 30S subunit.</text>
</comment>
<reference evidence="8 9" key="1">
    <citation type="submission" date="2020-08" db="EMBL/GenBank/DDBJ databases">
        <title>Genomic Encyclopedia of Type Strains, Phase IV (KMG-IV): sequencing the most valuable type-strain genomes for metagenomic binning, comparative biology and taxonomic classification.</title>
        <authorList>
            <person name="Goeker M."/>
        </authorList>
    </citation>
    <scope>NUCLEOTIDE SEQUENCE [LARGE SCALE GENOMIC DNA]</scope>
    <source>
        <strain evidence="8 9">DSM 25335</strain>
    </source>
</reference>
<name>A0A7W8HVM2_9CAUL</name>
<evidence type="ECO:0000313" key="8">
    <source>
        <dbReference type="EMBL" id="MBB5290630.1"/>
    </source>
</evidence>
<dbReference type="InterPro" id="IPR036870">
    <property type="entry name" value="Ribosomal_bS18_sf"/>
</dbReference>
<dbReference type="Gene3D" id="4.10.640.10">
    <property type="entry name" value="Ribosomal protein S18"/>
    <property type="match status" value="1"/>
</dbReference>
<comment type="subunit">
    <text evidence="5">Part of the 30S ribosomal subunit. Forms a tight heterodimer with protein bS6.</text>
</comment>
<dbReference type="SUPFAM" id="SSF46911">
    <property type="entry name" value="Ribosomal protein S18"/>
    <property type="match status" value="1"/>
</dbReference>
<dbReference type="InterPro" id="IPR001648">
    <property type="entry name" value="Ribosomal_bS18"/>
</dbReference>
<dbReference type="GO" id="GO:0022627">
    <property type="term" value="C:cytosolic small ribosomal subunit"/>
    <property type="evidence" value="ECO:0007669"/>
    <property type="project" value="TreeGrafter"/>
</dbReference>
<dbReference type="AlphaFoldDB" id="A0A7W8HVM2"/>
<dbReference type="EMBL" id="JACHFZ010000001">
    <property type="protein sequence ID" value="MBB5290630.1"/>
    <property type="molecule type" value="Genomic_DNA"/>
</dbReference>
<feature type="compositionally biased region" description="Low complexity" evidence="7">
    <location>
        <begin position="1"/>
        <end position="20"/>
    </location>
</feature>
<dbReference type="InterPro" id="IPR018275">
    <property type="entry name" value="Ribosomal_bS18_CS"/>
</dbReference>
<dbReference type="NCBIfam" id="TIGR00165">
    <property type="entry name" value="S18"/>
    <property type="match status" value="1"/>
</dbReference>
<sequence length="91" mass="10186">MTDTTAPSPGAPAGSGPARRPFYRRRKVCPFSGTNAPKIDYKDVKLLQRYISERGKIVPSRITAVSQKKQRLLAQAIKRARYLALLPYVVK</sequence>
<evidence type="ECO:0000313" key="9">
    <source>
        <dbReference type="Proteomes" id="UP000566663"/>
    </source>
</evidence>
<accession>A0A7W8HVM2</accession>
<evidence type="ECO:0000256" key="2">
    <source>
        <dbReference type="ARBA" id="ARBA00022980"/>
    </source>
</evidence>
<dbReference type="GO" id="GO:0070181">
    <property type="term" value="F:small ribosomal subunit rRNA binding"/>
    <property type="evidence" value="ECO:0007669"/>
    <property type="project" value="TreeGrafter"/>
</dbReference>
<dbReference type="PANTHER" id="PTHR13479:SF40">
    <property type="entry name" value="SMALL RIBOSOMAL SUBUNIT PROTEIN BS18M"/>
    <property type="match status" value="1"/>
</dbReference>
<keyword evidence="3 5" id="KW-0687">Ribonucleoprotein</keyword>
<proteinExistence type="inferred from homology"/>
<dbReference type="PROSITE" id="PS00057">
    <property type="entry name" value="RIBOSOMAL_S18"/>
    <property type="match status" value="1"/>
</dbReference>
<organism evidence="8 9">
    <name type="scientific">Brevundimonas basaltis</name>
    <dbReference type="NCBI Taxonomy" id="472166"/>
    <lineage>
        <taxon>Bacteria</taxon>
        <taxon>Pseudomonadati</taxon>
        <taxon>Pseudomonadota</taxon>
        <taxon>Alphaproteobacteria</taxon>
        <taxon>Caulobacterales</taxon>
        <taxon>Caulobacteraceae</taxon>
        <taxon>Brevundimonas</taxon>
    </lineage>
</organism>
<dbReference type="GO" id="GO:0006412">
    <property type="term" value="P:translation"/>
    <property type="evidence" value="ECO:0007669"/>
    <property type="project" value="UniProtKB-UniRule"/>
</dbReference>
<comment type="caution">
    <text evidence="8">The sequence shown here is derived from an EMBL/GenBank/DDBJ whole genome shotgun (WGS) entry which is preliminary data.</text>
</comment>
<dbReference type="Proteomes" id="UP000566663">
    <property type="component" value="Unassembled WGS sequence"/>
</dbReference>
<keyword evidence="5" id="KW-0694">RNA-binding</keyword>
<evidence type="ECO:0000256" key="7">
    <source>
        <dbReference type="SAM" id="MobiDB-lite"/>
    </source>
</evidence>